<keyword evidence="3 6" id="KW-0812">Transmembrane</keyword>
<sequence>MTTWTVIPAFAAVILLGAMSPGPDFAIVVRRSAISGRRSGLMAAVGIAAGITVWVVAATTGVAALLTASAGLYTAVKLAGAAYLVYLGARTLYAALKDKGASPLAESAPPATVSDWLAFRQGFWCNVFNPKVGVFFVALIPQFLPSHATVLDTVQLSAVAVAITLAWFGSVALLVGTLRRVFQRPAIRRALDTATGAILVALGVRVAATSGS</sequence>
<keyword evidence="2" id="KW-1003">Cell membrane</keyword>
<evidence type="ECO:0000313" key="8">
    <source>
        <dbReference type="Proteomes" id="UP000000844"/>
    </source>
</evidence>
<gene>
    <name evidence="7" type="ordered locus">Snas_4719</name>
</gene>
<evidence type="ECO:0000256" key="6">
    <source>
        <dbReference type="SAM" id="Phobius"/>
    </source>
</evidence>
<dbReference type="Proteomes" id="UP000000844">
    <property type="component" value="Chromosome"/>
</dbReference>
<dbReference type="InterPro" id="IPR001123">
    <property type="entry name" value="LeuE-type"/>
</dbReference>
<keyword evidence="4 6" id="KW-1133">Transmembrane helix</keyword>
<dbReference type="KEGG" id="sna:Snas_4719"/>
<keyword evidence="8" id="KW-1185">Reference proteome</keyword>
<evidence type="ECO:0000256" key="4">
    <source>
        <dbReference type="ARBA" id="ARBA00022989"/>
    </source>
</evidence>
<dbReference type="EMBL" id="CP001778">
    <property type="protein sequence ID" value="ADD44362.1"/>
    <property type="molecule type" value="Genomic_DNA"/>
</dbReference>
<comment type="subcellular location">
    <subcellularLocation>
        <location evidence="1">Cell membrane</location>
        <topology evidence="1">Multi-pass membrane protein</topology>
    </subcellularLocation>
</comment>
<feature type="transmembrane region" description="Helical" evidence="6">
    <location>
        <begin position="70"/>
        <end position="89"/>
    </location>
</feature>
<dbReference type="GO" id="GO:0005886">
    <property type="term" value="C:plasma membrane"/>
    <property type="evidence" value="ECO:0007669"/>
    <property type="project" value="UniProtKB-SubCell"/>
</dbReference>
<dbReference type="AlphaFoldDB" id="D3Q7M0"/>
<keyword evidence="5 6" id="KW-0472">Membrane</keyword>
<name>D3Q7M0_STANL</name>
<protein>
    <submittedName>
        <fullName evidence="7">Lysine exporter protein (LYSE/YGGA)</fullName>
    </submittedName>
</protein>
<dbReference type="GO" id="GO:0015171">
    <property type="term" value="F:amino acid transmembrane transporter activity"/>
    <property type="evidence" value="ECO:0007669"/>
    <property type="project" value="TreeGrafter"/>
</dbReference>
<organism evidence="7 8">
    <name type="scientific">Stackebrandtia nassauensis (strain DSM 44728 / CIP 108903 / NRRL B-16338 / NBRC 102104 / LLR-40K-21)</name>
    <dbReference type="NCBI Taxonomy" id="446470"/>
    <lineage>
        <taxon>Bacteria</taxon>
        <taxon>Bacillati</taxon>
        <taxon>Actinomycetota</taxon>
        <taxon>Actinomycetes</taxon>
        <taxon>Glycomycetales</taxon>
        <taxon>Glycomycetaceae</taxon>
        <taxon>Stackebrandtia</taxon>
    </lineage>
</organism>
<feature type="transmembrane region" description="Helical" evidence="6">
    <location>
        <begin position="123"/>
        <end position="144"/>
    </location>
</feature>
<evidence type="ECO:0000256" key="3">
    <source>
        <dbReference type="ARBA" id="ARBA00022692"/>
    </source>
</evidence>
<dbReference type="HOGENOM" id="CLU_079569_3_0_11"/>
<dbReference type="Pfam" id="PF01810">
    <property type="entry name" value="LysE"/>
    <property type="match status" value="1"/>
</dbReference>
<evidence type="ECO:0000256" key="5">
    <source>
        <dbReference type="ARBA" id="ARBA00023136"/>
    </source>
</evidence>
<dbReference type="RefSeq" id="WP_013019933.1">
    <property type="nucleotide sequence ID" value="NC_013947.1"/>
</dbReference>
<feature type="transmembrane region" description="Helical" evidence="6">
    <location>
        <begin position="156"/>
        <end position="178"/>
    </location>
</feature>
<reference evidence="7 8" key="1">
    <citation type="journal article" date="2009" name="Stand. Genomic Sci.">
        <title>Complete genome sequence of Stackebrandtia nassauensis type strain (LLR-40K-21).</title>
        <authorList>
            <person name="Munk C."/>
            <person name="Lapidus A."/>
            <person name="Copeland A."/>
            <person name="Jando M."/>
            <person name="Mayilraj S."/>
            <person name="Glavina Del Rio T."/>
            <person name="Nolan M."/>
            <person name="Chen F."/>
            <person name="Lucas S."/>
            <person name="Tice H."/>
            <person name="Cheng J.F."/>
            <person name="Han C."/>
            <person name="Detter J.C."/>
            <person name="Bruce D."/>
            <person name="Goodwin L."/>
            <person name="Chain P."/>
            <person name="Pitluck S."/>
            <person name="Goker M."/>
            <person name="Ovchinikova G."/>
            <person name="Pati A."/>
            <person name="Ivanova N."/>
            <person name="Mavromatis K."/>
            <person name="Chen A."/>
            <person name="Palaniappan K."/>
            <person name="Land M."/>
            <person name="Hauser L."/>
            <person name="Chang Y.J."/>
            <person name="Jeffries C.D."/>
            <person name="Bristow J."/>
            <person name="Eisen J.A."/>
            <person name="Markowitz V."/>
            <person name="Hugenholtz P."/>
            <person name="Kyrpides N.C."/>
            <person name="Klenk H.P."/>
        </authorList>
    </citation>
    <scope>NUCLEOTIDE SEQUENCE [LARGE SCALE GENOMIC DNA]</scope>
    <source>
        <strain evidence="8">DSM 44728 / CIP 108903 / NRRL B-16338 / NBRC 102104 / LLR-40K-21</strain>
    </source>
</reference>
<dbReference type="PANTHER" id="PTHR30086:SF20">
    <property type="entry name" value="ARGININE EXPORTER PROTEIN ARGO-RELATED"/>
    <property type="match status" value="1"/>
</dbReference>
<evidence type="ECO:0000256" key="2">
    <source>
        <dbReference type="ARBA" id="ARBA00022475"/>
    </source>
</evidence>
<proteinExistence type="predicted"/>
<dbReference type="PIRSF" id="PIRSF006324">
    <property type="entry name" value="LeuE"/>
    <property type="match status" value="1"/>
</dbReference>
<feature type="transmembrane region" description="Helical" evidence="6">
    <location>
        <begin position="6"/>
        <end position="29"/>
    </location>
</feature>
<dbReference type="PANTHER" id="PTHR30086">
    <property type="entry name" value="ARGININE EXPORTER PROTEIN ARGO"/>
    <property type="match status" value="1"/>
</dbReference>
<evidence type="ECO:0000313" key="7">
    <source>
        <dbReference type="EMBL" id="ADD44362.1"/>
    </source>
</evidence>
<evidence type="ECO:0000256" key="1">
    <source>
        <dbReference type="ARBA" id="ARBA00004651"/>
    </source>
</evidence>
<feature type="transmembrane region" description="Helical" evidence="6">
    <location>
        <begin position="41"/>
        <end position="64"/>
    </location>
</feature>
<dbReference type="eggNOG" id="COG1280">
    <property type="taxonomic scope" value="Bacteria"/>
</dbReference>
<accession>D3Q7M0</accession>